<evidence type="ECO:0000256" key="4">
    <source>
        <dbReference type="ARBA" id="ARBA00016218"/>
    </source>
</evidence>
<evidence type="ECO:0000256" key="9">
    <source>
        <dbReference type="ARBA" id="ARBA00022909"/>
    </source>
</evidence>
<comment type="pathway">
    <text evidence="1">Cofactor biosynthesis; tetrahydrofolate biosynthesis; 2-amino-4-hydroxy-6-hydroxymethyl-7,8-dihydropteridine diphosphate from 7,8-dihydroneopterin triphosphate: step 4/4.</text>
</comment>
<dbReference type="GO" id="GO:0003848">
    <property type="term" value="F:2-amino-4-hydroxy-6-hydroxymethyldihydropteridine diphosphokinase activity"/>
    <property type="evidence" value="ECO:0007669"/>
    <property type="project" value="UniProtKB-EC"/>
</dbReference>
<dbReference type="Pfam" id="PF01288">
    <property type="entry name" value="HPPK"/>
    <property type="match status" value="1"/>
</dbReference>
<dbReference type="PANTHER" id="PTHR43071">
    <property type="entry name" value="2-AMINO-4-HYDROXY-6-HYDROXYMETHYLDIHYDROPTERIDINE PYROPHOSPHOKINASE"/>
    <property type="match status" value="1"/>
</dbReference>
<dbReference type="NCBIfam" id="TIGR01498">
    <property type="entry name" value="folK"/>
    <property type="match status" value="1"/>
</dbReference>
<dbReference type="CDD" id="cd00483">
    <property type="entry name" value="HPPK"/>
    <property type="match status" value="1"/>
</dbReference>
<dbReference type="eggNOG" id="COG0801">
    <property type="taxonomic scope" value="Bacteria"/>
</dbReference>
<comment type="caution">
    <text evidence="14">The sequence shown here is derived from an EMBL/GenBank/DDBJ whole genome shotgun (WGS) entry which is preliminary data.</text>
</comment>
<feature type="domain" description="7,8-dihydro-6-hydroxymethylpterin-pyrophosphokinase" evidence="13">
    <location>
        <begin position="73"/>
        <end position="84"/>
    </location>
</feature>
<dbReference type="InterPro" id="IPR035907">
    <property type="entry name" value="Hppk_sf"/>
</dbReference>
<evidence type="ECO:0000256" key="2">
    <source>
        <dbReference type="ARBA" id="ARBA00005810"/>
    </source>
</evidence>
<dbReference type="InterPro" id="IPR000550">
    <property type="entry name" value="Hppk"/>
</dbReference>
<evidence type="ECO:0000313" key="15">
    <source>
        <dbReference type="Proteomes" id="UP000006250"/>
    </source>
</evidence>
<dbReference type="STRING" id="596151.DesfrDRAFT_0209"/>
<dbReference type="PANTHER" id="PTHR43071:SF1">
    <property type="entry name" value="2-AMINO-4-HYDROXY-6-HYDROXYMETHYLDIHYDROPTERIDINE PYROPHOSPHOKINASE"/>
    <property type="match status" value="1"/>
</dbReference>
<keyword evidence="9" id="KW-0289">Folate biosynthesis</keyword>
<gene>
    <name evidence="14" type="ORF">DesfrDRAFT_0209</name>
</gene>
<dbReference type="Gene3D" id="3.30.70.560">
    <property type="entry name" value="7,8-Dihydro-6-hydroxymethylpterin-pyrophosphokinase HPPK"/>
    <property type="match status" value="1"/>
</dbReference>
<dbReference type="PROSITE" id="PS00794">
    <property type="entry name" value="HPPK"/>
    <property type="match status" value="1"/>
</dbReference>
<dbReference type="AlphaFoldDB" id="E1JRG0"/>
<evidence type="ECO:0000256" key="6">
    <source>
        <dbReference type="ARBA" id="ARBA00022741"/>
    </source>
</evidence>
<dbReference type="EMBL" id="AECZ01000001">
    <property type="protein sequence ID" value="EFL53161.1"/>
    <property type="molecule type" value="Genomic_DNA"/>
</dbReference>
<dbReference type="GO" id="GO:0005524">
    <property type="term" value="F:ATP binding"/>
    <property type="evidence" value="ECO:0007669"/>
    <property type="project" value="UniProtKB-KW"/>
</dbReference>
<dbReference type="UniPathway" id="UPA00077">
    <property type="reaction ID" value="UER00155"/>
</dbReference>
<proteinExistence type="inferred from homology"/>
<dbReference type="Proteomes" id="UP000006250">
    <property type="component" value="Unassembled WGS sequence"/>
</dbReference>
<keyword evidence="8" id="KW-0067">ATP-binding</keyword>
<dbReference type="GO" id="GO:0046656">
    <property type="term" value="P:folic acid biosynthetic process"/>
    <property type="evidence" value="ECO:0007669"/>
    <property type="project" value="UniProtKB-KW"/>
</dbReference>
<dbReference type="SUPFAM" id="SSF55083">
    <property type="entry name" value="6-hydroxymethyl-7,8-dihydropterin pyrophosphokinase, HPPK"/>
    <property type="match status" value="1"/>
</dbReference>
<name>E1JRG0_SOLFR</name>
<keyword evidence="7 14" id="KW-0418">Kinase</keyword>
<evidence type="ECO:0000256" key="5">
    <source>
        <dbReference type="ARBA" id="ARBA00022679"/>
    </source>
</evidence>
<keyword evidence="6" id="KW-0547">Nucleotide-binding</keyword>
<evidence type="ECO:0000256" key="3">
    <source>
        <dbReference type="ARBA" id="ARBA00013253"/>
    </source>
</evidence>
<dbReference type="EC" id="2.7.6.3" evidence="3"/>
<evidence type="ECO:0000256" key="10">
    <source>
        <dbReference type="ARBA" id="ARBA00029409"/>
    </source>
</evidence>
<comment type="similarity">
    <text evidence="2">Belongs to the HPPK family.</text>
</comment>
<dbReference type="GO" id="GO:0016301">
    <property type="term" value="F:kinase activity"/>
    <property type="evidence" value="ECO:0007669"/>
    <property type="project" value="UniProtKB-KW"/>
</dbReference>
<comment type="function">
    <text evidence="10">Catalyzes the transfer of pyrophosphate from adenosine triphosphate (ATP) to 6-hydroxymethyl-7,8-dihydropterin, an enzymatic step in folate biosynthesis pathway.</text>
</comment>
<evidence type="ECO:0000313" key="14">
    <source>
        <dbReference type="EMBL" id="EFL53161.1"/>
    </source>
</evidence>
<evidence type="ECO:0000259" key="13">
    <source>
        <dbReference type="PROSITE" id="PS00794"/>
    </source>
</evidence>
<protein>
    <recommendedName>
        <fullName evidence="4">2-amino-4-hydroxy-6-hydroxymethyldihydropteridine pyrophosphokinase</fullName>
        <ecNumber evidence="3">2.7.6.3</ecNumber>
    </recommendedName>
    <alternativeName>
        <fullName evidence="11">6-hydroxymethyl-7,8-dihydropterin pyrophosphokinase</fullName>
    </alternativeName>
    <alternativeName>
        <fullName evidence="12">7,8-dihydro-6-hydroxymethylpterin-pyrophosphokinase</fullName>
    </alternativeName>
</protein>
<keyword evidence="5" id="KW-0808">Transferase</keyword>
<evidence type="ECO:0000256" key="7">
    <source>
        <dbReference type="ARBA" id="ARBA00022777"/>
    </source>
</evidence>
<keyword evidence="15" id="KW-1185">Reference proteome</keyword>
<evidence type="ECO:0000256" key="11">
    <source>
        <dbReference type="ARBA" id="ARBA00029766"/>
    </source>
</evidence>
<evidence type="ECO:0000256" key="12">
    <source>
        <dbReference type="ARBA" id="ARBA00033413"/>
    </source>
</evidence>
<accession>E1JRG0</accession>
<reference evidence="14 15" key="1">
    <citation type="submission" date="2010-08" db="EMBL/GenBank/DDBJ databases">
        <title>The draft genome of Desulfovibrio fructosovorans JJ.</title>
        <authorList>
            <consortium name="US DOE Joint Genome Institute (JGI-PGF)"/>
            <person name="Lucas S."/>
            <person name="Copeland A."/>
            <person name="Lapidus A."/>
            <person name="Cheng J.-F."/>
            <person name="Bruce D."/>
            <person name="Goodwin L."/>
            <person name="Pitluck S."/>
            <person name="Land M.L."/>
            <person name="Hauser L."/>
            <person name="Chang Y.-J."/>
            <person name="Jeffries C."/>
            <person name="Wall J.D."/>
            <person name="Stahl D.A."/>
            <person name="Arkin A.P."/>
            <person name="Dehal P."/>
            <person name="Stolyar S.M."/>
            <person name="Hazen T.C."/>
            <person name="Woyke T.J."/>
        </authorList>
    </citation>
    <scope>NUCLEOTIDE SEQUENCE [LARGE SCALE GENOMIC DNA]</scope>
    <source>
        <strain evidence="14 15">JJ</strain>
    </source>
</reference>
<evidence type="ECO:0000256" key="1">
    <source>
        <dbReference type="ARBA" id="ARBA00005051"/>
    </source>
</evidence>
<dbReference type="GO" id="GO:0046654">
    <property type="term" value="P:tetrahydrofolate biosynthetic process"/>
    <property type="evidence" value="ECO:0007669"/>
    <property type="project" value="UniProtKB-UniPathway"/>
</dbReference>
<organism evidence="14 15">
    <name type="scientific">Solidesulfovibrio fructosivorans JJ]</name>
    <dbReference type="NCBI Taxonomy" id="596151"/>
    <lineage>
        <taxon>Bacteria</taxon>
        <taxon>Pseudomonadati</taxon>
        <taxon>Thermodesulfobacteriota</taxon>
        <taxon>Desulfovibrionia</taxon>
        <taxon>Desulfovibrionales</taxon>
        <taxon>Desulfovibrionaceae</taxon>
        <taxon>Solidesulfovibrio</taxon>
    </lineage>
</organism>
<evidence type="ECO:0000256" key="8">
    <source>
        <dbReference type="ARBA" id="ARBA00022840"/>
    </source>
</evidence>
<sequence precursor="true">MEKARERLAALPGACLAAASPVYETEPWGDADQPFFLNQVVALTLAADWTAERLLTALLDIETTLGRVRGERRYGPRTLDLDLLLFGQAAIDAPDLFVPHPRLRQRAFVLVPLADIAPEAIIPDGEGGNVAAALAKIPFKIVGNTIRA</sequence>